<dbReference type="WBParaSite" id="L893_g9658.t2">
    <property type="protein sequence ID" value="L893_g9658.t2"/>
    <property type="gene ID" value="L893_g9658"/>
</dbReference>
<dbReference type="AlphaFoldDB" id="A0A1I8AW09"/>
<dbReference type="Proteomes" id="UP000095287">
    <property type="component" value="Unplaced"/>
</dbReference>
<reference evidence="2" key="1">
    <citation type="submission" date="2016-11" db="UniProtKB">
        <authorList>
            <consortium name="WormBaseParasite"/>
        </authorList>
    </citation>
    <scope>IDENTIFICATION</scope>
</reference>
<proteinExistence type="predicted"/>
<sequence length="332" mass="37427">MNINFDGLSFDQSSRSCLLRMKDQRFVTTGKEGGHVKRRDLAIRSVLCCTTNKKHEISVGFYVYQGSPAAVLLMPPQRGAPHLHNSRKTDITFREIQLRMPLIGLHTIAKRLKDQTNVQIAIRGSVEYNMRNQGSIGLDHFPKSRVNVAPICERCHNDVVFDERSEKSSESGQLTLERTEEFPTVLCTLRRLTSDGRALNITSAPAQLHLRDCPSRAYLAQGCAEVGSVLSSEDGILRKRTNRSLDKDTCSKSLYRKIQATTLALNRICLILLRTSSLFLHMSPLARKPGRSSFPFISDGDLHHLRLPSFSFCFIFLKDPPSRKFSENVPLI</sequence>
<accession>A0A1I8AW09</accession>
<organism evidence="1 2">
    <name type="scientific">Steinernema glaseri</name>
    <dbReference type="NCBI Taxonomy" id="37863"/>
    <lineage>
        <taxon>Eukaryota</taxon>
        <taxon>Metazoa</taxon>
        <taxon>Ecdysozoa</taxon>
        <taxon>Nematoda</taxon>
        <taxon>Chromadorea</taxon>
        <taxon>Rhabditida</taxon>
        <taxon>Tylenchina</taxon>
        <taxon>Panagrolaimomorpha</taxon>
        <taxon>Strongyloidoidea</taxon>
        <taxon>Steinernematidae</taxon>
        <taxon>Steinernema</taxon>
    </lineage>
</organism>
<evidence type="ECO:0000313" key="2">
    <source>
        <dbReference type="WBParaSite" id="L893_g9658.t2"/>
    </source>
</evidence>
<keyword evidence="1" id="KW-1185">Reference proteome</keyword>
<protein>
    <submittedName>
        <fullName evidence="2">Uncharacterized protein</fullName>
    </submittedName>
</protein>
<evidence type="ECO:0000313" key="1">
    <source>
        <dbReference type="Proteomes" id="UP000095287"/>
    </source>
</evidence>
<name>A0A1I8AW09_9BILA</name>